<evidence type="ECO:0000256" key="2">
    <source>
        <dbReference type="SAM" id="MobiDB-lite"/>
    </source>
</evidence>
<dbReference type="EMBL" id="JAPXFL010000010">
    <property type="protein sequence ID" value="KAK9500789.1"/>
    <property type="molecule type" value="Genomic_DNA"/>
</dbReference>
<dbReference type="AlphaFoldDB" id="A0AAW1CT35"/>
<reference evidence="3 4" key="1">
    <citation type="submission" date="2022-12" db="EMBL/GenBank/DDBJ databases">
        <title>Chromosome-level genome assembly of true bugs.</title>
        <authorList>
            <person name="Ma L."/>
            <person name="Li H."/>
        </authorList>
    </citation>
    <scope>NUCLEOTIDE SEQUENCE [LARGE SCALE GENOMIC DNA]</scope>
    <source>
        <strain evidence="3">Lab_2022b</strain>
    </source>
</reference>
<keyword evidence="4" id="KW-1185">Reference proteome</keyword>
<dbReference type="GO" id="GO:0097484">
    <property type="term" value="P:dendrite extension"/>
    <property type="evidence" value="ECO:0007669"/>
    <property type="project" value="TreeGrafter"/>
</dbReference>
<dbReference type="GO" id="GO:0005730">
    <property type="term" value="C:nucleolus"/>
    <property type="evidence" value="ECO:0007669"/>
    <property type="project" value="TreeGrafter"/>
</dbReference>
<feature type="region of interest" description="Disordered" evidence="2">
    <location>
        <begin position="104"/>
        <end position="128"/>
    </location>
</feature>
<sequence length="128" mass="15134">MAKSLRSKWRRKMKAIKRERYGKKELERLKKVIEGSKKEGSNEIDMTDLQALVNVVSYPGKSNTEDENVDENEMDVDQKVKLYDPATLRDQFGNLPVWIGSHKKKKIIKQQRKQNKIKKKKLKVKHRK</sequence>
<protein>
    <recommendedName>
        <fullName evidence="5">Protein LLP homolog</fullName>
    </recommendedName>
</protein>
<gene>
    <name evidence="3" type="ORF">O3M35_001985</name>
</gene>
<dbReference type="Proteomes" id="UP001461498">
    <property type="component" value="Unassembled WGS sequence"/>
</dbReference>
<accession>A0AAW1CT35</accession>
<name>A0AAW1CT35_9HEMI</name>
<dbReference type="GO" id="GO:0001099">
    <property type="term" value="F:basal RNA polymerase II transcription machinery binding"/>
    <property type="evidence" value="ECO:0007669"/>
    <property type="project" value="TreeGrafter"/>
</dbReference>
<dbReference type="InterPro" id="IPR018784">
    <property type="entry name" value="LLPH-like"/>
</dbReference>
<evidence type="ECO:0000313" key="3">
    <source>
        <dbReference type="EMBL" id="KAK9500789.1"/>
    </source>
</evidence>
<dbReference type="Pfam" id="PF10169">
    <property type="entry name" value="LLPH"/>
    <property type="match status" value="1"/>
</dbReference>
<evidence type="ECO:0000256" key="1">
    <source>
        <dbReference type="ARBA" id="ARBA00034118"/>
    </source>
</evidence>
<proteinExistence type="inferred from homology"/>
<dbReference type="PANTHER" id="PTHR34253">
    <property type="entry name" value="PROTEIN LLP HOMOLOG"/>
    <property type="match status" value="1"/>
</dbReference>
<dbReference type="PANTHER" id="PTHR34253:SF1">
    <property type="entry name" value="PROTEIN LLP HOMOLOG"/>
    <property type="match status" value="1"/>
</dbReference>
<dbReference type="GO" id="GO:0003723">
    <property type="term" value="F:RNA binding"/>
    <property type="evidence" value="ECO:0007669"/>
    <property type="project" value="TreeGrafter"/>
</dbReference>
<evidence type="ECO:0008006" key="5">
    <source>
        <dbReference type="Google" id="ProtNLM"/>
    </source>
</evidence>
<organism evidence="3 4">
    <name type="scientific">Rhynocoris fuscipes</name>
    <dbReference type="NCBI Taxonomy" id="488301"/>
    <lineage>
        <taxon>Eukaryota</taxon>
        <taxon>Metazoa</taxon>
        <taxon>Ecdysozoa</taxon>
        <taxon>Arthropoda</taxon>
        <taxon>Hexapoda</taxon>
        <taxon>Insecta</taxon>
        <taxon>Pterygota</taxon>
        <taxon>Neoptera</taxon>
        <taxon>Paraneoptera</taxon>
        <taxon>Hemiptera</taxon>
        <taxon>Heteroptera</taxon>
        <taxon>Panheteroptera</taxon>
        <taxon>Cimicomorpha</taxon>
        <taxon>Reduviidae</taxon>
        <taxon>Harpactorinae</taxon>
        <taxon>Harpactorini</taxon>
        <taxon>Rhynocoris</taxon>
    </lineage>
</organism>
<evidence type="ECO:0000313" key="4">
    <source>
        <dbReference type="Proteomes" id="UP001461498"/>
    </source>
</evidence>
<comment type="similarity">
    <text evidence="1">Belongs to the learning-associated protein family.</text>
</comment>
<comment type="caution">
    <text evidence="3">The sequence shown here is derived from an EMBL/GenBank/DDBJ whole genome shotgun (WGS) entry which is preliminary data.</text>
</comment>